<proteinExistence type="predicted"/>
<evidence type="ECO:0000313" key="3">
    <source>
        <dbReference type="EMBL" id="KAK7254023.1"/>
    </source>
</evidence>
<feature type="compositionally biased region" description="Low complexity" evidence="1">
    <location>
        <begin position="1145"/>
        <end position="1157"/>
    </location>
</feature>
<protein>
    <submittedName>
        <fullName evidence="3">Indole-3-glycerol-phosphate synthase</fullName>
    </submittedName>
</protein>
<keyword evidence="2" id="KW-0812">Transmembrane</keyword>
<evidence type="ECO:0000313" key="4">
    <source>
        <dbReference type="Proteomes" id="UP001363151"/>
    </source>
</evidence>
<accession>A0ABR1GDQ6</accession>
<feature type="transmembrane region" description="Helical" evidence="2">
    <location>
        <begin position="608"/>
        <end position="630"/>
    </location>
</feature>
<feature type="compositionally biased region" description="Basic and acidic residues" evidence="1">
    <location>
        <begin position="1126"/>
        <end position="1141"/>
    </location>
</feature>
<comment type="caution">
    <text evidence="3">The sequence shown here is derived from an EMBL/GenBank/DDBJ whole genome shotgun (WGS) entry which is preliminary data.</text>
</comment>
<reference evidence="3 4" key="1">
    <citation type="submission" date="2024-03" db="EMBL/GenBank/DDBJ databases">
        <title>Aureococcus anophagefferens CCMP1851 and Kratosvirus quantuckense: Draft genome of a second virus-susceptible host strain in the model system.</title>
        <authorList>
            <person name="Chase E."/>
            <person name="Truchon A.R."/>
            <person name="Schepens W."/>
            <person name="Wilhelm S.W."/>
        </authorList>
    </citation>
    <scope>NUCLEOTIDE SEQUENCE [LARGE SCALE GENOMIC DNA]</scope>
    <source>
        <strain evidence="3 4">CCMP1851</strain>
    </source>
</reference>
<feature type="transmembrane region" description="Helical" evidence="2">
    <location>
        <begin position="807"/>
        <end position="828"/>
    </location>
</feature>
<feature type="transmembrane region" description="Helical" evidence="2">
    <location>
        <begin position="1037"/>
        <end position="1053"/>
    </location>
</feature>
<dbReference type="EMBL" id="JBBJCI010000033">
    <property type="protein sequence ID" value="KAK7254023.1"/>
    <property type="molecule type" value="Genomic_DNA"/>
</dbReference>
<keyword evidence="2" id="KW-1133">Transmembrane helix</keyword>
<keyword evidence="2" id="KW-0472">Membrane</keyword>
<dbReference type="PANTHER" id="PTHR11319">
    <property type="entry name" value="G PROTEIN-COUPLED RECEPTOR-RELATED"/>
    <property type="match status" value="1"/>
</dbReference>
<dbReference type="PANTHER" id="PTHR11319:SF35">
    <property type="entry name" value="OUTER MEMBRANE PROTEIN PMPC-RELATED"/>
    <property type="match status" value="1"/>
</dbReference>
<name>A0ABR1GDQ6_AURAN</name>
<feature type="transmembrane region" description="Helical" evidence="2">
    <location>
        <begin position="750"/>
        <end position="770"/>
    </location>
</feature>
<evidence type="ECO:0000256" key="2">
    <source>
        <dbReference type="SAM" id="Phobius"/>
    </source>
</evidence>
<feature type="transmembrane region" description="Helical" evidence="2">
    <location>
        <begin position="1060"/>
        <end position="1083"/>
    </location>
</feature>
<feature type="region of interest" description="Disordered" evidence="1">
    <location>
        <begin position="1126"/>
        <end position="1179"/>
    </location>
</feature>
<dbReference type="Proteomes" id="UP001363151">
    <property type="component" value="Unassembled WGS sequence"/>
</dbReference>
<evidence type="ECO:0000256" key="1">
    <source>
        <dbReference type="SAM" id="MobiDB-lite"/>
    </source>
</evidence>
<sequence length="1179" mass="128634">MANVYLIAAFHMLQVNTAVELKELPMAARAAAWAAAFAACVAGGVRPAAPRRDRRADVDVSAAMELFRRTRARAPLLDDSKTPRRLGSFTTNVSVDAFDATWEHVRNIVEAILVKEVWMTLKSMVTFAETAVTFQLHGYCGSATSLDDYDALIDPAMMAQAAVERRSQCNEIGRQLVWTQLEAIGLDAYYVCLANGEYWEYTNAFFQAHAVYGAAQNVTNDHIFHGDCAAACAAKNVTEFCFCYYETDALGAPTGLFEGDAHVQVRDCRNSTVSYAAPMAAAAPTWSLPVFGDCDGCPAEGAIVAATRLADGGGNPLGVVATDMSMASFTRYLSFFTSLYAPHALTFIVSGEGGRIAAGGYLVGTSEGDPIVAVDDDGRRTRILAAESANGVVADAVAFFAGMDDYVDERVYVRDGVFVRAVALYMGEHQGAIDWHIVYVQGVACAAGDVMDPDLERCEPCEYPYLSRDQVDCNMCREGYYYVPCEIGSAYEPGVGCVACAAGETCPAGRDDVGVCEACPSRASCPEGTEIGTLELDRGWWRPDRDALDFFKCAVRAACVGGAIDERAVELCDGAYKGRLCSVCRGYAWKTMGGKCRPCTLLDAAKSVVLYFLGLVAVVVLLLSLSVTELPGHAVRKRRKGVLVAAASDAAEDAKTEEDAAEEDAAEPADDAGVPATARYVRRMLDVIKPAPFARTMRAFRPPDAAVSAARLEELYRVFERPLPANGASTAEQEQRVRVMRLTTKLRLKWKSLFVTMQILGTTAVNAFSWPPIFGTLVNIANVLNKPSFLGALTCAVDLTPGRMTFYSGYVATTLGPIVAIALFWLGLRYGASERTRRRYSATAFAVVVVYCIFPGVCSLVVRYWRCRSFMEAGRTYLVDDLSIACAGGVYRTWEVYAVLMVFVWPVGAPLFLYALCWRHRNRIDPFGFHKGVDLERAALHLGVSPRELLDRADAIRENDPVIGPTRMIWIPYEPEFWYFESLETVRRLGYTVASAVIPEGGMLLVLLVFLTCASLKAYGGLRPFDDDSDNLLAENLSWLLLAIYLIAIACVLRDDETSWGVDVCLNSLVALAFAYGIAVVAADLTRERKIVAIIWRRALKAGPYLLGRLRRARVLERGSVDSAERRDLEPRDLERTREDEPAAEPEAGARPALRPESPTCLGTANPLEEAETPRAPVA</sequence>
<feature type="transmembrane region" description="Helical" evidence="2">
    <location>
        <begin position="840"/>
        <end position="865"/>
    </location>
</feature>
<gene>
    <name evidence="3" type="primary">LRRC72</name>
    <name evidence="3" type="ORF">SO694_00003710</name>
</gene>
<feature type="transmembrane region" description="Helical" evidence="2">
    <location>
        <begin position="897"/>
        <end position="917"/>
    </location>
</feature>
<keyword evidence="4" id="KW-1185">Reference proteome</keyword>
<feature type="transmembrane region" description="Helical" evidence="2">
    <location>
        <begin position="997"/>
        <end position="1017"/>
    </location>
</feature>
<organism evidence="3 4">
    <name type="scientific">Aureococcus anophagefferens</name>
    <name type="common">Harmful bloom alga</name>
    <dbReference type="NCBI Taxonomy" id="44056"/>
    <lineage>
        <taxon>Eukaryota</taxon>
        <taxon>Sar</taxon>
        <taxon>Stramenopiles</taxon>
        <taxon>Ochrophyta</taxon>
        <taxon>Pelagophyceae</taxon>
        <taxon>Pelagomonadales</taxon>
        <taxon>Pelagomonadaceae</taxon>
        <taxon>Aureococcus</taxon>
    </lineage>
</organism>